<name>A0ABU3LC91_9FLAO</name>
<reference evidence="1 2" key="1">
    <citation type="submission" date="2023-09" db="EMBL/GenBank/DDBJ databases">
        <title>Novel taxa isolated from Blanes Bay.</title>
        <authorList>
            <person name="Rey-Velasco X."/>
            <person name="Lucena T."/>
        </authorList>
    </citation>
    <scope>NUCLEOTIDE SEQUENCE [LARGE SCALE GENOMIC DNA]</scope>
    <source>
        <strain evidence="1 2">S356</strain>
    </source>
</reference>
<comment type="caution">
    <text evidence="1">The sequence shown here is derived from an EMBL/GenBank/DDBJ whole genome shotgun (WGS) entry which is preliminary data.</text>
</comment>
<dbReference type="InterPro" id="IPR029024">
    <property type="entry name" value="TerB-like"/>
</dbReference>
<dbReference type="CDD" id="cd07177">
    <property type="entry name" value="terB_like"/>
    <property type="match status" value="1"/>
</dbReference>
<evidence type="ECO:0000313" key="1">
    <source>
        <dbReference type="EMBL" id="MDT7831028.1"/>
    </source>
</evidence>
<dbReference type="Gene3D" id="1.10.3680.10">
    <property type="entry name" value="TerB-like"/>
    <property type="match status" value="1"/>
</dbReference>
<dbReference type="RefSeq" id="WP_349240282.1">
    <property type="nucleotide sequence ID" value="NZ_JAVTTO010000001.1"/>
</dbReference>
<proteinExistence type="predicted"/>
<accession>A0ABU3LC91</accession>
<gene>
    <name evidence="1" type="ORF">RQM59_01480</name>
</gene>
<evidence type="ECO:0008006" key="3">
    <source>
        <dbReference type="Google" id="ProtNLM"/>
    </source>
</evidence>
<dbReference type="EMBL" id="JAVTTO010000001">
    <property type="protein sequence ID" value="MDT7831028.1"/>
    <property type="molecule type" value="Genomic_DNA"/>
</dbReference>
<protein>
    <recommendedName>
        <fullName evidence="3">Co-chaperone DjlA N-terminal domain-containing protein</fullName>
    </recommendedName>
</protein>
<keyword evidence="2" id="KW-1185">Reference proteome</keyword>
<dbReference type="Proteomes" id="UP001257277">
    <property type="component" value="Unassembled WGS sequence"/>
</dbReference>
<evidence type="ECO:0000313" key="2">
    <source>
        <dbReference type="Proteomes" id="UP001257277"/>
    </source>
</evidence>
<dbReference type="SUPFAM" id="SSF158682">
    <property type="entry name" value="TerB-like"/>
    <property type="match status" value="1"/>
</dbReference>
<sequence length="136" mass="16009">MNPWTTCCHSFYCNVAKVFYAIAYIDGEIRDEEYTSFKEALKKEWVEKHKGRREVVDEIVARFEALKKEKRIAVDCFQEFVAYKKEHEKLFTNPMRSTIWELACSIADVVNKKNKSELILLAHLGRHLGLIKPRVQ</sequence>
<organism evidence="1 2">
    <name type="scientific">Asprobacillus argus</name>
    <dbReference type="NCBI Taxonomy" id="3076534"/>
    <lineage>
        <taxon>Bacteria</taxon>
        <taxon>Pseudomonadati</taxon>
        <taxon>Bacteroidota</taxon>
        <taxon>Flavobacteriia</taxon>
        <taxon>Flavobacteriales</taxon>
        <taxon>Flavobacteriaceae</taxon>
        <taxon>Asprobacillus</taxon>
    </lineage>
</organism>